<keyword evidence="4" id="KW-0732">Signal</keyword>
<evidence type="ECO:0000256" key="1">
    <source>
        <dbReference type="ARBA" id="ARBA00022669"/>
    </source>
</evidence>
<dbReference type="EMBL" id="JAIZPD010000001">
    <property type="protein sequence ID" value="KAH0968486.1"/>
    <property type="molecule type" value="Genomic_DNA"/>
</dbReference>
<evidence type="ECO:0000313" key="7">
    <source>
        <dbReference type="Proteomes" id="UP000824596"/>
    </source>
</evidence>
<dbReference type="PROSITE" id="PS51782">
    <property type="entry name" value="LYSM"/>
    <property type="match status" value="1"/>
</dbReference>
<dbReference type="InterPro" id="IPR036779">
    <property type="entry name" value="LysM_dom_sf"/>
</dbReference>
<accession>A0A9P8N9J1</accession>
<evidence type="ECO:0000313" key="6">
    <source>
        <dbReference type="EMBL" id="KAH0968486.1"/>
    </source>
</evidence>
<proteinExistence type="inferred from homology"/>
<dbReference type="GeneID" id="68350257"/>
<comment type="similarity">
    <text evidence="3">Belongs to the secreted LysM effector family.</text>
</comment>
<keyword evidence="1" id="KW-0147">Chitin-binding</keyword>
<sequence>MLHPMLQLAAWLLFPRAASAVTLWPSAEAIPADVPPACRQALARNLTCDDDLVTAAHAMGGRTLPDELAARYCTLECHDSLQEFRIHVDRHCGNAPYRMFHDSAWEQSGAMLAGGLLWAYELSCLRDSSGFCLVDLYAGGKGACSECSLEYGVVMAGSDYGQGAVSPDALSSLLYSCSADPTRHPYMSSPLATASTAAAYSTLTTVTAPSATCSGTKYVVQAGDSCESISSAAGVATDRMIDLNHLDYNCTTLTPGMALCLQDQCAVHAVTSNDTCSSITRGTGFSKIQLTSWNPTIHFDCGNLDAMVGRSICLSPPGKAAFDVGTKPSKHNRPTLTSPMFSSWIPTTAAATYSAFATSWYTPTVDLEVTPLTMTNSYNATRASLIAQRSKYCWIESDAWAEGLSPQDLPSDCQSLVDTYCFPRPEALVPTSPAHIPAVCTPAAAVSYRLPFPANPTPTQPIDLDHLPSD</sequence>
<evidence type="ECO:0000256" key="4">
    <source>
        <dbReference type="SAM" id="SignalP"/>
    </source>
</evidence>
<comment type="caution">
    <text evidence="6">The sequence shown here is derived from an EMBL/GenBank/DDBJ whole genome shotgun (WGS) entry which is preliminary data.</text>
</comment>
<dbReference type="Gene3D" id="3.10.350.10">
    <property type="entry name" value="LysM domain"/>
    <property type="match status" value="2"/>
</dbReference>
<dbReference type="InterPro" id="IPR018392">
    <property type="entry name" value="LysM"/>
</dbReference>
<evidence type="ECO:0000259" key="5">
    <source>
        <dbReference type="PROSITE" id="PS51782"/>
    </source>
</evidence>
<dbReference type="RefSeq" id="XP_044725999.1">
    <property type="nucleotide sequence ID" value="XM_044859599.1"/>
</dbReference>
<reference evidence="6" key="1">
    <citation type="submission" date="2021-09" db="EMBL/GenBank/DDBJ databases">
        <title>A high-quality genome of the endoparasitic fungus Hirsutella rhossiliensis with a comparison of Hirsutella genomes reveals transposable elements contributing to genome size variation.</title>
        <authorList>
            <person name="Lin R."/>
            <person name="Jiao Y."/>
            <person name="Sun X."/>
            <person name="Ling J."/>
            <person name="Xie B."/>
            <person name="Cheng X."/>
        </authorList>
    </citation>
    <scope>NUCLEOTIDE SEQUENCE</scope>
    <source>
        <strain evidence="6">HR02</strain>
    </source>
</reference>
<feature type="signal peptide" evidence="4">
    <location>
        <begin position="1"/>
        <end position="20"/>
    </location>
</feature>
<dbReference type="CDD" id="cd00118">
    <property type="entry name" value="LysM"/>
    <property type="match status" value="1"/>
</dbReference>
<keyword evidence="2" id="KW-0843">Virulence</keyword>
<protein>
    <submittedName>
        <fullName evidence="6">LysM domain-containing protein</fullName>
    </submittedName>
</protein>
<dbReference type="InterPro" id="IPR052210">
    <property type="entry name" value="LysM1-like"/>
</dbReference>
<dbReference type="AlphaFoldDB" id="A0A9P8N9J1"/>
<evidence type="ECO:0000256" key="3">
    <source>
        <dbReference type="ARBA" id="ARBA00044955"/>
    </source>
</evidence>
<feature type="domain" description="LysM" evidence="5">
    <location>
        <begin position="216"/>
        <end position="261"/>
    </location>
</feature>
<evidence type="ECO:0000256" key="2">
    <source>
        <dbReference type="ARBA" id="ARBA00023026"/>
    </source>
</evidence>
<dbReference type="PANTHER" id="PTHR34997:SF1">
    <property type="entry name" value="PEPTIDOGLYCAN-BINDING LYSIN DOMAIN"/>
    <property type="match status" value="1"/>
</dbReference>
<organism evidence="6 7">
    <name type="scientific">Hirsutella rhossiliensis</name>
    <dbReference type="NCBI Taxonomy" id="111463"/>
    <lineage>
        <taxon>Eukaryota</taxon>
        <taxon>Fungi</taxon>
        <taxon>Dikarya</taxon>
        <taxon>Ascomycota</taxon>
        <taxon>Pezizomycotina</taxon>
        <taxon>Sordariomycetes</taxon>
        <taxon>Hypocreomycetidae</taxon>
        <taxon>Hypocreales</taxon>
        <taxon>Ophiocordycipitaceae</taxon>
        <taxon>Hirsutella</taxon>
    </lineage>
</organism>
<dbReference type="Pfam" id="PF01476">
    <property type="entry name" value="LysM"/>
    <property type="match status" value="2"/>
</dbReference>
<dbReference type="SUPFAM" id="SSF54106">
    <property type="entry name" value="LysM domain"/>
    <property type="match status" value="1"/>
</dbReference>
<dbReference type="PANTHER" id="PTHR34997">
    <property type="entry name" value="AM15"/>
    <property type="match status" value="1"/>
</dbReference>
<dbReference type="GO" id="GO:0008061">
    <property type="term" value="F:chitin binding"/>
    <property type="evidence" value="ECO:0007669"/>
    <property type="project" value="UniProtKB-KW"/>
</dbReference>
<dbReference type="OrthoDB" id="5985073at2759"/>
<keyword evidence="7" id="KW-1185">Reference proteome</keyword>
<feature type="chain" id="PRO_5040454343" evidence="4">
    <location>
        <begin position="21"/>
        <end position="470"/>
    </location>
</feature>
<dbReference type="SMART" id="SM00257">
    <property type="entry name" value="LysM"/>
    <property type="match status" value="2"/>
</dbReference>
<name>A0A9P8N9J1_9HYPO</name>
<gene>
    <name evidence="6" type="ORF">HRG_01128</name>
</gene>
<dbReference type="Proteomes" id="UP000824596">
    <property type="component" value="Unassembled WGS sequence"/>
</dbReference>